<proteinExistence type="inferred from homology"/>
<gene>
    <name evidence="9" type="ORF">CWS72_03225</name>
</gene>
<dbReference type="AlphaFoldDB" id="A0A2N3Q0I0"/>
<dbReference type="GO" id="GO:0005886">
    <property type="term" value="C:plasma membrane"/>
    <property type="evidence" value="ECO:0007669"/>
    <property type="project" value="UniProtKB-SubCell"/>
</dbReference>
<keyword evidence="7" id="KW-0874">Quinone</keyword>
<organism evidence="9 10">
    <name type="scientific">Telmatospirillum siberiense</name>
    <dbReference type="NCBI Taxonomy" id="382514"/>
    <lineage>
        <taxon>Bacteria</taxon>
        <taxon>Pseudomonadati</taxon>
        <taxon>Pseudomonadota</taxon>
        <taxon>Alphaproteobacteria</taxon>
        <taxon>Rhodospirillales</taxon>
        <taxon>Rhodospirillaceae</taxon>
        <taxon>Telmatospirillum</taxon>
    </lineage>
</organism>
<evidence type="ECO:0000256" key="7">
    <source>
        <dbReference type="RuleBase" id="RU003639"/>
    </source>
</evidence>
<reference evidence="10" key="1">
    <citation type="submission" date="2017-12" db="EMBL/GenBank/DDBJ databases">
        <title>Draft genome sequence of Telmatospirillum siberiense 26-4b1T, an acidotolerant peatland alphaproteobacterium potentially involved in sulfur cycling.</title>
        <authorList>
            <person name="Hausmann B."/>
            <person name="Pjevac P."/>
            <person name="Schreck K."/>
            <person name="Herbold C.W."/>
            <person name="Daims H."/>
            <person name="Wagner M."/>
            <person name="Pester M."/>
            <person name="Loy A."/>
        </authorList>
    </citation>
    <scope>NUCLEOTIDE SEQUENCE [LARGE SCALE GENOMIC DNA]</scope>
    <source>
        <strain evidence="10">26-4b1</strain>
    </source>
</reference>
<dbReference type="GO" id="GO:0048038">
    <property type="term" value="F:quinone binding"/>
    <property type="evidence" value="ECO:0007669"/>
    <property type="project" value="UniProtKB-KW"/>
</dbReference>
<evidence type="ECO:0000313" key="10">
    <source>
        <dbReference type="Proteomes" id="UP000233293"/>
    </source>
</evidence>
<sequence>MVFSWLHLAIILFLVLGALFAGGPLALASLLAPKAKGGDMGMPYECGIVPLGNARGRFGVNYYVYALIFLAFDVDVLYLFPVATQYRWTVGWDAFFEILIFLFFLGLAVVYFWAKGVFTWPRKIRL</sequence>
<evidence type="ECO:0000256" key="8">
    <source>
        <dbReference type="SAM" id="Phobius"/>
    </source>
</evidence>
<dbReference type="InterPro" id="IPR000440">
    <property type="entry name" value="NADH_UbQ/plastoQ_OxRdtase_su3"/>
</dbReference>
<dbReference type="Pfam" id="PF00507">
    <property type="entry name" value="Oxidored_q4"/>
    <property type="match status" value="1"/>
</dbReference>
<dbReference type="Gene3D" id="1.20.58.1610">
    <property type="entry name" value="NADH:ubiquinone/plastoquinone oxidoreductase, chain 3"/>
    <property type="match status" value="1"/>
</dbReference>
<comment type="caution">
    <text evidence="9">The sequence shown here is derived from an EMBL/GenBank/DDBJ whole genome shotgun (WGS) entry which is preliminary data.</text>
</comment>
<dbReference type="EC" id="7.1.1.-" evidence="7"/>
<evidence type="ECO:0000256" key="5">
    <source>
        <dbReference type="ARBA" id="ARBA00022989"/>
    </source>
</evidence>
<dbReference type="OrthoDB" id="9791970at2"/>
<dbReference type="RefSeq" id="WP_101249115.1">
    <property type="nucleotide sequence ID" value="NZ_PIUM01000002.1"/>
</dbReference>
<keyword evidence="7" id="KW-0520">NAD</keyword>
<keyword evidence="10" id="KW-1185">Reference proteome</keyword>
<comment type="catalytic activity">
    <reaction evidence="7">
        <text>a quinone + NADH + 5 H(+)(in) = a quinol + NAD(+) + 4 H(+)(out)</text>
        <dbReference type="Rhea" id="RHEA:57888"/>
        <dbReference type="ChEBI" id="CHEBI:15378"/>
        <dbReference type="ChEBI" id="CHEBI:24646"/>
        <dbReference type="ChEBI" id="CHEBI:57540"/>
        <dbReference type="ChEBI" id="CHEBI:57945"/>
        <dbReference type="ChEBI" id="CHEBI:132124"/>
    </reaction>
</comment>
<comment type="function">
    <text evidence="7">NDH-1 shuttles electrons from NADH, via FMN and iron-sulfur (Fe-S) centers, to quinones in the respiratory chain.</text>
</comment>
<feature type="transmembrane region" description="Helical" evidence="8">
    <location>
        <begin position="62"/>
        <end position="82"/>
    </location>
</feature>
<name>A0A2N3Q0I0_9PROT</name>
<keyword evidence="4 7" id="KW-0812">Transmembrane</keyword>
<feature type="transmembrane region" description="Helical" evidence="8">
    <location>
        <begin position="94"/>
        <end position="114"/>
    </location>
</feature>
<dbReference type="EMBL" id="PIUM01000002">
    <property type="protein sequence ID" value="PKU26154.1"/>
    <property type="molecule type" value="Genomic_DNA"/>
</dbReference>
<comment type="similarity">
    <text evidence="2 7">Belongs to the complex I subunit 3 family.</text>
</comment>
<evidence type="ECO:0000256" key="4">
    <source>
        <dbReference type="ARBA" id="ARBA00022692"/>
    </source>
</evidence>
<accession>A0A2N3Q0I0</accession>
<keyword evidence="5 8" id="KW-1133">Transmembrane helix</keyword>
<evidence type="ECO:0000256" key="6">
    <source>
        <dbReference type="ARBA" id="ARBA00023136"/>
    </source>
</evidence>
<dbReference type="GO" id="GO:0030964">
    <property type="term" value="C:NADH dehydrogenase complex"/>
    <property type="evidence" value="ECO:0007669"/>
    <property type="project" value="TreeGrafter"/>
</dbReference>
<dbReference type="Proteomes" id="UP000233293">
    <property type="component" value="Unassembled WGS sequence"/>
</dbReference>
<protein>
    <recommendedName>
        <fullName evidence="7">NADH-quinone oxidoreductase subunit</fullName>
        <ecNumber evidence="7">7.1.1.-</ecNumber>
    </recommendedName>
</protein>
<evidence type="ECO:0000256" key="2">
    <source>
        <dbReference type="ARBA" id="ARBA00008472"/>
    </source>
</evidence>
<dbReference type="PANTHER" id="PTHR11058">
    <property type="entry name" value="NADH-UBIQUINONE OXIDOREDUCTASE CHAIN 3"/>
    <property type="match status" value="1"/>
</dbReference>
<evidence type="ECO:0000313" key="9">
    <source>
        <dbReference type="EMBL" id="PKU26154.1"/>
    </source>
</evidence>
<evidence type="ECO:0000256" key="3">
    <source>
        <dbReference type="ARBA" id="ARBA00022448"/>
    </source>
</evidence>
<dbReference type="PANTHER" id="PTHR11058:SF9">
    <property type="entry name" value="NADH-UBIQUINONE OXIDOREDUCTASE CHAIN 3"/>
    <property type="match status" value="1"/>
</dbReference>
<comment type="subcellular location">
    <subcellularLocation>
        <location evidence="7">Cell membrane</location>
        <topology evidence="7">Multi-pass membrane protein</topology>
    </subcellularLocation>
    <subcellularLocation>
        <location evidence="1">Membrane</location>
    </subcellularLocation>
</comment>
<evidence type="ECO:0000256" key="1">
    <source>
        <dbReference type="ARBA" id="ARBA00004370"/>
    </source>
</evidence>
<keyword evidence="3" id="KW-0813">Transport</keyword>
<dbReference type="InterPro" id="IPR038430">
    <property type="entry name" value="NDAH_ubi_oxred_su3_sf"/>
</dbReference>
<keyword evidence="6 8" id="KW-0472">Membrane</keyword>
<dbReference type="GO" id="GO:0008137">
    <property type="term" value="F:NADH dehydrogenase (ubiquinone) activity"/>
    <property type="evidence" value="ECO:0007669"/>
    <property type="project" value="InterPro"/>
</dbReference>